<reference evidence="2 3" key="1">
    <citation type="journal article" date="2023" name="Elife">
        <title>Identification of key yeast species and microbe-microbe interactions impacting larval growth of Drosophila in the wild.</title>
        <authorList>
            <person name="Mure A."/>
            <person name="Sugiura Y."/>
            <person name="Maeda R."/>
            <person name="Honda K."/>
            <person name="Sakurai N."/>
            <person name="Takahashi Y."/>
            <person name="Watada M."/>
            <person name="Katoh T."/>
            <person name="Gotoh A."/>
            <person name="Gotoh Y."/>
            <person name="Taniguchi I."/>
            <person name="Nakamura K."/>
            <person name="Hayashi T."/>
            <person name="Katayama T."/>
            <person name="Uemura T."/>
            <person name="Hattori Y."/>
        </authorList>
    </citation>
    <scope>NUCLEOTIDE SEQUENCE [LARGE SCALE GENOMIC DNA]</scope>
    <source>
        <strain evidence="2 3">SC-9</strain>
    </source>
</reference>
<gene>
    <name evidence="2" type="ORF">DASC09_025100</name>
</gene>
<keyword evidence="3" id="KW-1185">Reference proteome</keyword>
<dbReference type="RefSeq" id="XP_064852185.1">
    <property type="nucleotide sequence ID" value="XM_064996113.1"/>
</dbReference>
<keyword evidence="1" id="KW-0732">Signal</keyword>
<accession>A0AAV5QJQ7</accession>
<dbReference type="EMBL" id="BTFZ01000004">
    <property type="protein sequence ID" value="GMM35185.1"/>
    <property type="molecule type" value="Genomic_DNA"/>
</dbReference>
<evidence type="ECO:0000256" key="1">
    <source>
        <dbReference type="SAM" id="SignalP"/>
    </source>
</evidence>
<dbReference type="AlphaFoldDB" id="A0AAV5QJQ7"/>
<dbReference type="Proteomes" id="UP001360560">
    <property type="component" value="Unassembled WGS sequence"/>
</dbReference>
<dbReference type="PANTHER" id="PTHR40616:SF1">
    <property type="entry name" value="LINALOOL DEHYDRATASE_ISOMERASE DOMAIN-CONTAINING PROTEIN"/>
    <property type="match status" value="1"/>
</dbReference>
<dbReference type="GeneID" id="90073164"/>
<organism evidence="2 3">
    <name type="scientific">Saccharomycopsis crataegensis</name>
    <dbReference type="NCBI Taxonomy" id="43959"/>
    <lineage>
        <taxon>Eukaryota</taxon>
        <taxon>Fungi</taxon>
        <taxon>Dikarya</taxon>
        <taxon>Ascomycota</taxon>
        <taxon>Saccharomycotina</taxon>
        <taxon>Saccharomycetes</taxon>
        <taxon>Saccharomycopsidaceae</taxon>
        <taxon>Saccharomycopsis</taxon>
    </lineage>
</organism>
<feature type="chain" id="PRO_5043775326" evidence="1">
    <location>
        <begin position="23"/>
        <end position="564"/>
    </location>
</feature>
<proteinExistence type="predicted"/>
<feature type="signal peptide" evidence="1">
    <location>
        <begin position="1"/>
        <end position="22"/>
    </location>
</feature>
<evidence type="ECO:0000313" key="2">
    <source>
        <dbReference type="EMBL" id="GMM35185.1"/>
    </source>
</evidence>
<evidence type="ECO:0000313" key="3">
    <source>
        <dbReference type="Proteomes" id="UP001360560"/>
    </source>
</evidence>
<sequence>MLGFTVLSSLLVLLFSVVNVQAAPAAASKKYVMSKNAQDLFDTSMSWQDGFWDENIGYLVSADNTLPGRYDSRQSAWYAVGLVARNGNGDVARAERIIANLYKGQYKDPSKQWYGDIQQCPDEPTPQEGVYEPNTYNSWDPNWRDFVGAAFVIMIEDYEYRLSKETVAIIKEMMYLLAIGDQYRVGGVDDDNLYAAYSNPWMMRCILQSYAGSYLNNTNMTQSGEKWGKEIYDLFKEYDTFSEFNSPTYTGVDMFALGVWIRYAPAGSSLPSYAEEMFGSLMNLTKSLYNANLKNFAGPFDRSYGFDMNQYFAITASTVWGLVGRDYAPMPGPISGMFHISDFGFSHLIALGMPQIVPLISEDVLQSFITYPGEHSFTRQAYSPPFDTYPRNISVWSSDYIHVGGETIMESKIGGPATSSSAYNPAVIQWYVREGRMGYITLHPTQPWIHAVAGEGFLDITYPNITSASDGAAPFTFLVSAFDVYPNDNLTTIADLPGLKMEVSGNVNLTSEIFYFDIDSNINDFWSFNSTWSMPENFTGVPHIRFDITEYPTSPVANYSLSDL</sequence>
<comment type="caution">
    <text evidence="2">The sequence shown here is derived from an EMBL/GenBank/DDBJ whole genome shotgun (WGS) entry which is preliminary data.</text>
</comment>
<protein>
    <submittedName>
        <fullName evidence="2">Uncharacterized protein</fullName>
    </submittedName>
</protein>
<name>A0AAV5QJQ7_9ASCO</name>
<dbReference type="PANTHER" id="PTHR40616">
    <property type="entry name" value="LINALOOL DEHYDRATASE_ISOMERASE DOMAIN-CONTAINING PROTEIN"/>
    <property type="match status" value="1"/>
</dbReference>